<name>A0A6N8SGJ4_9HYPH</name>
<dbReference type="AlphaFoldDB" id="A0A6N8SGJ4"/>
<dbReference type="RefSeq" id="WP_160859573.1">
    <property type="nucleotide sequence ID" value="NZ_WUMK01000004.1"/>
</dbReference>
<sequence length="211" mass="22778">MQTKAVTALYDYWTRQRGDRTIPLRGTIEPADIASILPDVFILEHSRLADPHFRLAGTRICAQFARELKGAAFDQLFAPDQRNRVARIAENVMAHAAPAVMQVALVDGTLETTEAEIVLLPVATKGRTADRIIGALAPLAGQPPPLAAFRYATLGALSVIDTSRMPGFSGSRPAVPMPTSIMAIRPAGLGQTMSRVLHLRIFEGGRQVDDA</sequence>
<dbReference type="EMBL" id="WUMK01000004">
    <property type="protein sequence ID" value="MXN46022.1"/>
    <property type="molecule type" value="Genomic_DNA"/>
</dbReference>
<dbReference type="Pfam" id="PF07310">
    <property type="entry name" value="PAS_5"/>
    <property type="match status" value="1"/>
</dbReference>
<dbReference type="OrthoDB" id="8480244at2"/>
<reference evidence="1 2" key="1">
    <citation type="submission" date="2019-12" db="EMBL/GenBank/DDBJ databases">
        <title>Shinella kummerowiae sp. nov., a symbiotic bacterium isolated from root nodules of the herbal legume Kummerowia stipulacea.</title>
        <authorList>
            <person name="Gao J."/>
        </authorList>
    </citation>
    <scope>NUCLEOTIDE SEQUENCE [LARGE SCALE GENOMIC DNA]</scope>
    <source>
        <strain evidence="1 2">CCBAU 25048</strain>
    </source>
</reference>
<keyword evidence="2" id="KW-1185">Reference proteome</keyword>
<accession>A0A6N8SGJ4</accession>
<dbReference type="Proteomes" id="UP000435802">
    <property type="component" value="Unassembled WGS sequence"/>
</dbReference>
<evidence type="ECO:0000313" key="2">
    <source>
        <dbReference type="Proteomes" id="UP000435802"/>
    </source>
</evidence>
<dbReference type="InterPro" id="IPR009922">
    <property type="entry name" value="DUF1457"/>
</dbReference>
<gene>
    <name evidence="1" type="ORF">GR138_12560</name>
</gene>
<comment type="caution">
    <text evidence="1">The sequence shown here is derived from an EMBL/GenBank/DDBJ whole genome shotgun (WGS) entry which is preliminary data.</text>
</comment>
<protein>
    <submittedName>
        <fullName evidence="1">PAS domain-containing protein</fullName>
    </submittedName>
</protein>
<organism evidence="1 2">
    <name type="scientific">Shinella kummerowiae</name>
    <dbReference type="NCBI Taxonomy" id="417745"/>
    <lineage>
        <taxon>Bacteria</taxon>
        <taxon>Pseudomonadati</taxon>
        <taxon>Pseudomonadota</taxon>
        <taxon>Alphaproteobacteria</taxon>
        <taxon>Hyphomicrobiales</taxon>
        <taxon>Rhizobiaceae</taxon>
        <taxon>Shinella</taxon>
    </lineage>
</organism>
<evidence type="ECO:0000313" key="1">
    <source>
        <dbReference type="EMBL" id="MXN46022.1"/>
    </source>
</evidence>
<proteinExistence type="predicted"/>